<organism evidence="1 2">
    <name type="scientific">Puccinia coronata f. sp. avenae</name>
    <dbReference type="NCBI Taxonomy" id="200324"/>
    <lineage>
        <taxon>Eukaryota</taxon>
        <taxon>Fungi</taxon>
        <taxon>Dikarya</taxon>
        <taxon>Basidiomycota</taxon>
        <taxon>Pucciniomycotina</taxon>
        <taxon>Pucciniomycetes</taxon>
        <taxon>Pucciniales</taxon>
        <taxon>Pucciniaceae</taxon>
        <taxon>Puccinia</taxon>
    </lineage>
</organism>
<dbReference type="AlphaFoldDB" id="A0A2N5T4L7"/>
<proteinExistence type="predicted"/>
<dbReference type="Proteomes" id="UP000235388">
    <property type="component" value="Unassembled WGS sequence"/>
</dbReference>
<evidence type="ECO:0000313" key="1">
    <source>
        <dbReference type="EMBL" id="PLW20426.1"/>
    </source>
</evidence>
<name>A0A2N5T4L7_9BASI</name>
<dbReference type="EMBL" id="PGCJ01000797">
    <property type="protein sequence ID" value="PLW20426.1"/>
    <property type="molecule type" value="Genomic_DNA"/>
</dbReference>
<evidence type="ECO:0000313" key="2">
    <source>
        <dbReference type="Proteomes" id="UP000235388"/>
    </source>
</evidence>
<sequence>MRKEETQSPVSSSYRRSWMGKMAGRWSQNTSFDFKMDQSLASYWYERFAPQLANRQGTTTMWAETLNPATGLEPDSSFLLPFSHLHGAGSLRLVGQCDE</sequence>
<accession>A0A2N5T4L7</accession>
<protein>
    <submittedName>
        <fullName evidence="1">Uncharacterized protein</fullName>
    </submittedName>
</protein>
<reference evidence="1 2" key="1">
    <citation type="submission" date="2017-11" db="EMBL/GenBank/DDBJ databases">
        <title>De novo assembly and phasing of dikaryotic genomes from two isolates of Puccinia coronata f. sp. avenae, the causal agent of oat crown rust.</title>
        <authorList>
            <person name="Miller M.E."/>
            <person name="Zhang Y."/>
            <person name="Omidvar V."/>
            <person name="Sperschneider J."/>
            <person name="Schwessinger B."/>
            <person name="Raley C."/>
            <person name="Palmer J.M."/>
            <person name="Garnica D."/>
            <person name="Upadhyaya N."/>
            <person name="Rathjen J."/>
            <person name="Taylor J.M."/>
            <person name="Park R.F."/>
            <person name="Dodds P.N."/>
            <person name="Hirsch C.D."/>
            <person name="Kianian S.F."/>
            <person name="Figueroa M."/>
        </authorList>
    </citation>
    <scope>NUCLEOTIDE SEQUENCE [LARGE SCALE GENOMIC DNA]</scope>
    <source>
        <strain evidence="1">12NC29</strain>
    </source>
</reference>
<keyword evidence="2" id="KW-1185">Reference proteome</keyword>
<comment type="caution">
    <text evidence="1">The sequence shown here is derived from an EMBL/GenBank/DDBJ whole genome shotgun (WGS) entry which is preliminary data.</text>
</comment>
<gene>
    <name evidence="1" type="ORF">PCANC_08323</name>
</gene>